<feature type="region of interest" description="Disordered" evidence="1">
    <location>
        <begin position="1"/>
        <end position="20"/>
    </location>
</feature>
<dbReference type="InterPro" id="IPR036397">
    <property type="entry name" value="RNaseH_sf"/>
</dbReference>
<protein>
    <submittedName>
        <fullName evidence="3">Integrase catalytic domain-containing protein</fullName>
    </submittedName>
</protein>
<gene>
    <name evidence="3" type="ORF">Adt_33002</name>
</gene>
<dbReference type="AlphaFoldDB" id="A0ABD1QV01"/>
<feature type="domain" description="Integrase catalytic" evidence="2">
    <location>
        <begin position="58"/>
        <end position="161"/>
    </location>
</feature>
<accession>A0ABD1QV01</accession>
<reference evidence="4" key="1">
    <citation type="submission" date="2024-07" db="EMBL/GenBank/DDBJ databases">
        <title>Two chromosome-level genome assemblies of Korean endemic species Abeliophyllum distichum and Forsythia ovata (Oleaceae).</title>
        <authorList>
            <person name="Jang H."/>
        </authorList>
    </citation>
    <scope>NUCLEOTIDE SEQUENCE [LARGE SCALE GENOMIC DNA]</scope>
</reference>
<proteinExistence type="predicted"/>
<dbReference type="InterPro" id="IPR001584">
    <property type="entry name" value="Integrase_cat-core"/>
</dbReference>
<dbReference type="Gene3D" id="3.30.420.10">
    <property type="entry name" value="Ribonuclease H-like superfamily/Ribonuclease H"/>
    <property type="match status" value="1"/>
</dbReference>
<evidence type="ECO:0000256" key="1">
    <source>
        <dbReference type="SAM" id="MobiDB-lite"/>
    </source>
</evidence>
<organism evidence="3 4">
    <name type="scientific">Abeliophyllum distichum</name>
    <dbReference type="NCBI Taxonomy" id="126358"/>
    <lineage>
        <taxon>Eukaryota</taxon>
        <taxon>Viridiplantae</taxon>
        <taxon>Streptophyta</taxon>
        <taxon>Embryophyta</taxon>
        <taxon>Tracheophyta</taxon>
        <taxon>Spermatophyta</taxon>
        <taxon>Magnoliopsida</taxon>
        <taxon>eudicotyledons</taxon>
        <taxon>Gunneridae</taxon>
        <taxon>Pentapetalae</taxon>
        <taxon>asterids</taxon>
        <taxon>lamiids</taxon>
        <taxon>Lamiales</taxon>
        <taxon>Oleaceae</taxon>
        <taxon>Forsythieae</taxon>
        <taxon>Abeliophyllum</taxon>
    </lineage>
</organism>
<evidence type="ECO:0000259" key="2">
    <source>
        <dbReference type="PROSITE" id="PS50994"/>
    </source>
</evidence>
<comment type="caution">
    <text evidence="3">The sequence shown here is derived from an EMBL/GenBank/DDBJ whole genome shotgun (WGS) entry which is preliminary data.</text>
</comment>
<sequence length="166" mass="18703">MPEICHHTKAPGSEPYPGRSNRLLYQGGAKLNPWPRSQRKIRRSLCRKTSSAASESHIVSDNGMQFVKNKFNSNCENLGIRRNFSTPYYPQANGQFEAVNKIIKHTLKRRLESAKGGWTEELLETLWSYRTTSRTVTGETSFAMAYGAEAMIPVEVGIPSQARALR</sequence>
<keyword evidence="4" id="KW-1185">Reference proteome</keyword>
<name>A0ABD1QV01_9LAMI</name>
<dbReference type="Proteomes" id="UP001604336">
    <property type="component" value="Unassembled WGS sequence"/>
</dbReference>
<dbReference type="InterPro" id="IPR012337">
    <property type="entry name" value="RNaseH-like_sf"/>
</dbReference>
<dbReference type="PROSITE" id="PS50994">
    <property type="entry name" value="INTEGRASE"/>
    <property type="match status" value="1"/>
</dbReference>
<evidence type="ECO:0000313" key="4">
    <source>
        <dbReference type="Proteomes" id="UP001604336"/>
    </source>
</evidence>
<dbReference type="EMBL" id="JBFOLK010000010">
    <property type="protein sequence ID" value="KAL2480036.1"/>
    <property type="molecule type" value="Genomic_DNA"/>
</dbReference>
<dbReference type="SUPFAM" id="SSF53098">
    <property type="entry name" value="Ribonuclease H-like"/>
    <property type="match status" value="1"/>
</dbReference>
<dbReference type="PANTHER" id="PTHR48475:SF1">
    <property type="entry name" value="RNASE H TYPE-1 DOMAIN-CONTAINING PROTEIN"/>
    <property type="match status" value="1"/>
</dbReference>
<evidence type="ECO:0000313" key="3">
    <source>
        <dbReference type="EMBL" id="KAL2480036.1"/>
    </source>
</evidence>
<dbReference type="PANTHER" id="PTHR48475">
    <property type="entry name" value="RIBONUCLEASE H"/>
    <property type="match status" value="1"/>
</dbReference>